<keyword evidence="4 8" id="KW-1133">Transmembrane helix</keyword>
<name>A0A8H3MEI6_9GLOM</name>
<keyword evidence="6" id="KW-0325">Glycoprotein</keyword>
<feature type="transmembrane region" description="Helical" evidence="8">
    <location>
        <begin position="365"/>
        <end position="392"/>
    </location>
</feature>
<dbReference type="GO" id="GO:0046983">
    <property type="term" value="F:protein dimerization activity"/>
    <property type="evidence" value="ECO:0007669"/>
    <property type="project" value="InterPro"/>
</dbReference>
<dbReference type="GO" id="GO:0005886">
    <property type="term" value="C:plasma membrane"/>
    <property type="evidence" value="ECO:0007669"/>
    <property type="project" value="UniProtKB-SubCell"/>
</dbReference>
<dbReference type="GO" id="GO:0032541">
    <property type="term" value="C:cortical endoplasmic reticulum"/>
    <property type="evidence" value="ECO:0007669"/>
    <property type="project" value="TreeGrafter"/>
</dbReference>
<dbReference type="GO" id="GO:0005254">
    <property type="term" value="F:chloride channel activity"/>
    <property type="evidence" value="ECO:0007669"/>
    <property type="project" value="TreeGrafter"/>
</dbReference>
<evidence type="ECO:0000256" key="4">
    <source>
        <dbReference type="ARBA" id="ARBA00022989"/>
    </source>
</evidence>
<evidence type="ECO:0000256" key="3">
    <source>
        <dbReference type="ARBA" id="ARBA00022692"/>
    </source>
</evidence>
<accession>A0A8H3MEI6</accession>
<evidence type="ECO:0000313" key="12">
    <source>
        <dbReference type="Proteomes" id="UP000615446"/>
    </source>
</evidence>
<evidence type="ECO:0000313" key="11">
    <source>
        <dbReference type="EMBL" id="GET02867.1"/>
    </source>
</evidence>
<dbReference type="AlphaFoldDB" id="A0A8H3MEI6"/>
<feature type="transmembrane region" description="Helical" evidence="8">
    <location>
        <begin position="571"/>
        <end position="588"/>
    </location>
</feature>
<feature type="region of interest" description="Disordered" evidence="7">
    <location>
        <begin position="1"/>
        <end position="33"/>
    </location>
</feature>
<gene>
    <name evidence="11" type="ORF">RCL2_002923300</name>
</gene>
<keyword evidence="5 8" id="KW-0472">Membrane</keyword>
<evidence type="ECO:0000256" key="6">
    <source>
        <dbReference type="ARBA" id="ARBA00023180"/>
    </source>
</evidence>
<feature type="transmembrane region" description="Helical" evidence="8">
    <location>
        <begin position="692"/>
        <end position="715"/>
    </location>
</feature>
<dbReference type="OrthoDB" id="296386at2759"/>
<feature type="domain" description="Anoctamin transmembrane" evidence="9">
    <location>
        <begin position="357"/>
        <end position="827"/>
    </location>
</feature>
<feature type="compositionally biased region" description="Polar residues" evidence="7">
    <location>
        <begin position="18"/>
        <end position="28"/>
    </location>
</feature>
<dbReference type="InterPro" id="IPR032394">
    <property type="entry name" value="Anoct_dimer"/>
</dbReference>
<proteinExistence type="predicted"/>
<feature type="domain" description="Anoctamin dimerisation" evidence="10">
    <location>
        <begin position="127"/>
        <end position="348"/>
    </location>
</feature>
<dbReference type="Pfam" id="PF16178">
    <property type="entry name" value="Anoct_dimer"/>
    <property type="match status" value="1"/>
</dbReference>
<dbReference type="PANTHER" id="PTHR12308">
    <property type="entry name" value="ANOCTAMIN"/>
    <property type="match status" value="1"/>
</dbReference>
<evidence type="ECO:0000256" key="8">
    <source>
        <dbReference type="SAM" id="Phobius"/>
    </source>
</evidence>
<evidence type="ECO:0000259" key="10">
    <source>
        <dbReference type="Pfam" id="PF16178"/>
    </source>
</evidence>
<feature type="transmembrane region" description="Helical" evidence="8">
    <location>
        <begin position="749"/>
        <end position="768"/>
    </location>
</feature>
<dbReference type="InterPro" id="IPR049452">
    <property type="entry name" value="Anoctamin_TM"/>
</dbReference>
<comment type="caution">
    <text evidence="11">The sequence shown here is derived from an EMBL/GenBank/DDBJ whole genome shotgun (WGS) entry which is preliminary data.</text>
</comment>
<feature type="transmembrane region" description="Helical" evidence="8">
    <location>
        <begin position="525"/>
        <end position="550"/>
    </location>
</feature>
<protein>
    <submittedName>
        <fullName evidence="11">Anoctamin-7</fullName>
    </submittedName>
</protein>
<evidence type="ECO:0000259" key="9">
    <source>
        <dbReference type="Pfam" id="PF04547"/>
    </source>
</evidence>
<reference evidence="11" key="1">
    <citation type="submission" date="2019-10" db="EMBL/GenBank/DDBJ databases">
        <title>Conservation and host-specific expression of non-tandemly repeated heterogenous ribosome RNA gene in arbuscular mycorrhizal fungi.</title>
        <authorList>
            <person name="Maeda T."/>
            <person name="Kobayashi Y."/>
            <person name="Nakagawa T."/>
            <person name="Ezawa T."/>
            <person name="Yamaguchi K."/>
            <person name="Bino T."/>
            <person name="Nishimoto Y."/>
            <person name="Shigenobu S."/>
            <person name="Kawaguchi M."/>
        </authorList>
    </citation>
    <scope>NUCLEOTIDE SEQUENCE</scope>
    <source>
        <strain evidence="11">HR1</strain>
    </source>
</reference>
<evidence type="ECO:0000256" key="7">
    <source>
        <dbReference type="SAM" id="MobiDB-lite"/>
    </source>
</evidence>
<feature type="transmembrane region" description="Helical" evidence="8">
    <location>
        <begin position="489"/>
        <end position="513"/>
    </location>
</feature>
<keyword evidence="2" id="KW-1003">Cell membrane</keyword>
<dbReference type="PANTHER" id="PTHR12308:SF73">
    <property type="entry name" value="ANOCTAMIN"/>
    <property type="match status" value="1"/>
</dbReference>
<evidence type="ECO:0000256" key="1">
    <source>
        <dbReference type="ARBA" id="ARBA00004651"/>
    </source>
</evidence>
<dbReference type="InterPro" id="IPR007632">
    <property type="entry name" value="Anoctamin"/>
</dbReference>
<dbReference type="Pfam" id="PF04547">
    <property type="entry name" value="Anoctamin"/>
    <property type="match status" value="1"/>
</dbReference>
<feature type="transmembrane region" description="Helical" evidence="8">
    <location>
        <begin position="788"/>
        <end position="813"/>
    </location>
</feature>
<keyword evidence="3 8" id="KW-0812">Transmembrane</keyword>
<feature type="transmembrane region" description="Helical" evidence="8">
    <location>
        <begin position="412"/>
        <end position="433"/>
    </location>
</feature>
<organism evidence="11 12">
    <name type="scientific">Rhizophagus clarus</name>
    <dbReference type="NCBI Taxonomy" id="94130"/>
    <lineage>
        <taxon>Eukaryota</taxon>
        <taxon>Fungi</taxon>
        <taxon>Fungi incertae sedis</taxon>
        <taxon>Mucoromycota</taxon>
        <taxon>Glomeromycotina</taxon>
        <taxon>Glomeromycetes</taxon>
        <taxon>Glomerales</taxon>
        <taxon>Glomeraceae</taxon>
        <taxon>Rhizophagus</taxon>
    </lineage>
</organism>
<comment type="subcellular location">
    <subcellularLocation>
        <location evidence="1">Cell membrane</location>
        <topology evidence="1">Multi-pass membrane protein</topology>
    </subcellularLocation>
</comment>
<evidence type="ECO:0000256" key="5">
    <source>
        <dbReference type="ARBA" id="ARBA00023136"/>
    </source>
</evidence>
<dbReference type="Proteomes" id="UP000615446">
    <property type="component" value="Unassembled WGS sequence"/>
</dbReference>
<dbReference type="EMBL" id="BLAL01000315">
    <property type="protein sequence ID" value="GET02867.1"/>
    <property type="molecule type" value="Genomic_DNA"/>
</dbReference>
<evidence type="ECO:0000256" key="2">
    <source>
        <dbReference type="ARBA" id="ARBA00022475"/>
    </source>
</evidence>
<sequence length="875" mass="102547">MVEIQAQLAPQKDYCSKHNASGGTTSRGQDVKVPIDEEMARSARFESNKLVLDYEDELVKIELTKKKLSDYRELHLIDKKDVDIYEKIDDYIKKNSHESLSEIIEKFQKFPKSDAIAKVLKEYDFPDYILKYEDDKNEDDKNEDDKNDDKNHEKQIRRENFERLLLHAGLILEQEKDPILKCTYIKVFTPFEKLCEQAKIIRLRMHLDPEQLPKIELDPPRKGFFYPITKYFVYEVDFTKQSAVFKRESLGKFKGAGEESTLKFFPSIRRILMTYRIITTANQINRKVYENEKPLIVKKIIKSLAIKKLISDKIFTDYYPLHDGPPIDDVRWEQKNLRAQLIQLWVDPRGGQPLEKIRLYFGEKIALYFAWLGFYTSWLSLASVVGVIVVLYGLMQYHVFHSGKDKNDFSIIWDNALTVPFAFFMAVWSTCYLETWKRYNASIAYDWDVMDYEREELPRPEFYGTIIKKSPITLRNEIHFPFREKVKRLLISGFVVFISILIVIVSVTILLLAPKLWINLGKYTSWITAATNLVIIFFLNMLYTSVANWLTSFENHRTDTNFEDSLIIKTYFFDFVNCYTGLIYILVFKERFIKHIINRKGITGCDYSSCMLDLTIQLSVIFVGKQIIGQFNESIWPWLRSVFYKNLLQEEIREMEAKYGKSNMARTEAPQWAKDDKLYCAYGYEKSDYEEMVIQFGFISLFGIAFPLAPFLAWINNILEIRFDALKFLTSLQRPIGLRAQDIGMWENILGFISILSVLSNALIIAFHSTWLKGRFVEIYGDDENQILVARLLFILLFENLVFFVKLLFMYLIPDVPREIRIAMDRERYLSNLALEGEQPALDEYLPIPDDESSLFDGGKLKLPILKRKVSDDAA</sequence>